<accession>A0A7S2P600</accession>
<dbReference type="Gene3D" id="3.40.50.1110">
    <property type="entry name" value="SGNH hydrolase"/>
    <property type="match status" value="1"/>
</dbReference>
<dbReference type="EMBL" id="HBHA01001296">
    <property type="protein sequence ID" value="CAD9579388.1"/>
    <property type="molecule type" value="Transcribed_RNA"/>
</dbReference>
<organism evidence="1">
    <name type="scientific">Bigelowiella natans</name>
    <name type="common">Pedinomonas minutissima</name>
    <name type="synonym">Chlorarachnion sp. (strain CCMP621)</name>
    <dbReference type="NCBI Taxonomy" id="227086"/>
    <lineage>
        <taxon>Eukaryota</taxon>
        <taxon>Sar</taxon>
        <taxon>Rhizaria</taxon>
        <taxon>Cercozoa</taxon>
        <taxon>Chlorarachniophyceae</taxon>
        <taxon>Bigelowiella</taxon>
    </lineage>
</organism>
<dbReference type="SUPFAM" id="SSF52266">
    <property type="entry name" value="SGNH hydrolase"/>
    <property type="match status" value="1"/>
</dbReference>
<dbReference type="InterPro" id="IPR036514">
    <property type="entry name" value="SGNH_hydro_sf"/>
</dbReference>
<proteinExistence type="predicted"/>
<dbReference type="AlphaFoldDB" id="A0A7S2P600"/>
<reference evidence="1" key="1">
    <citation type="submission" date="2021-01" db="EMBL/GenBank/DDBJ databases">
        <authorList>
            <person name="Corre E."/>
            <person name="Pelletier E."/>
            <person name="Niang G."/>
            <person name="Scheremetjew M."/>
            <person name="Finn R."/>
            <person name="Kale V."/>
            <person name="Holt S."/>
            <person name="Cochrane G."/>
            <person name="Meng A."/>
            <person name="Brown T."/>
            <person name="Cohen L."/>
        </authorList>
    </citation>
    <scope>NUCLEOTIDE SEQUENCE</scope>
    <source>
        <strain evidence="1">CCMP1258.1</strain>
    </source>
</reference>
<evidence type="ECO:0000313" key="1">
    <source>
        <dbReference type="EMBL" id="CAD9579388.1"/>
    </source>
</evidence>
<sequence length="543" mass="61219">MAMQSIKLVTIGDSLTQGVASGGAARYETCYPTLLADALRIDGYKRPKDPLFPLPFNVEDLLREVERKTGPKLSHAFDMLVAIGILYSELDASEDFYERGAGRPENPIEGPNYYHNLGVSGFRVADAWNVSPKGCLERIRNSEEASTDGWTFSSDWECRNALRVLRPKPNWKPQPQQLSSLSSSFDFGNMTQLDWLSFYAESKGVEHIVIWLGSNNALSSLVDLNLDFQSPPLFRTDTEPTNIPGFDQKAVLYSVESFKSDFSALIQRLDVALAHNRYRDYKVYLVTVPELTIAPYLKGFGEPKRQQDGTYYFDTYGYFFATSPKVGSTITMEQARFVDRQIQGYNKHIKSIVSSRSNFHLVDIAGELNKLAYLRNNGKPTYVWPKGATEAIVSSLGNDFIPDTRLYETERLPWWKRWFSWSANGYRVKKGGLFSLDGLHPTAIAQGLFADEMMKVIRKAEKKTRIDSHSNDFAKHNDESEDGLSRLLWEKIVASDSLLQNPVPLYNEFTAGNENKILRNIAVRASKILSISAGAEVADDDTK</sequence>
<protein>
    <submittedName>
        <fullName evidence="1">Uncharacterized protein</fullName>
    </submittedName>
</protein>
<name>A0A7S2P600_BIGNA</name>
<gene>
    <name evidence="1" type="ORF">BIGN1055_LOCUS831</name>
</gene>